<dbReference type="AlphaFoldDB" id="A0A9X3D1P4"/>
<dbReference type="GO" id="GO:0016887">
    <property type="term" value="F:ATP hydrolysis activity"/>
    <property type="evidence" value="ECO:0007669"/>
    <property type="project" value="InterPro"/>
</dbReference>
<comment type="similarity">
    <text evidence="1">Belongs to the ABC transporter superfamily.</text>
</comment>
<dbReference type="InterPro" id="IPR003593">
    <property type="entry name" value="AAA+_ATPase"/>
</dbReference>
<proteinExistence type="inferred from homology"/>
<dbReference type="SUPFAM" id="SSF52540">
    <property type="entry name" value="P-loop containing nucleoside triphosphate hydrolases"/>
    <property type="match status" value="1"/>
</dbReference>
<comment type="caution">
    <text evidence="6">The sequence shown here is derived from an EMBL/GenBank/DDBJ whole genome shotgun (WGS) entry which is preliminary data.</text>
</comment>
<dbReference type="PANTHER" id="PTHR43335:SF4">
    <property type="entry name" value="ABC TRANSPORTER, ATP-BINDING PROTEIN"/>
    <property type="match status" value="1"/>
</dbReference>
<dbReference type="Gene3D" id="3.40.50.300">
    <property type="entry name" value="P-loop containing nucleotide triphosphate hydrolases"/>
    <property type="match status" value="1"/>
</dbReference>
<evidence type="ECO:0000256" key="3">
    <source>
        <dbReference type="ARBA" id="ARBA00022741"/>
    </source>
</evidence>
<keyword evidence="7" id="KW-1185">Reference proteome</keyword>
<name>A0A9X3D1P4_9ACTN</name>
<evidence type="ECO:0000256" key="2">
    <source>
        <dbReference type="ARBA" id="ARBA00022448"/>
    </source>
</evidence>
<dbReference type="InterPro" id="IPR027417">
    <property type="entry name" value="P-loop_NTPase"/>
</dbReference>
<dbReference type="InterPro" id="IPR003439">
    <property type="entry name" value="ABC_transporter-like_ATP-bd"/>
</dbReference>
<evidence type="ECO:0000313" key="6">
    <source>
        <dbReference type="EMBL" id="MCX2963130.1"/>
    </source>
</evidence>
<organism evidence="6 7">
    <name type="scientific">Gordonia aquimaris</name>
    <dbReference type="NCBI Taxonomy" id="2984863"/>
    <lineage>
        <taxon>Bacteria</taxon>
        <taxon>Bacillati</taxon>
        <taxon>Actinomycetota</taxon>
        <taxon>Actinomycetes</taxon>
        <taxon>Mycobacteriales</taxon>
        <taxon>Gordoniaceae</taxon>
        <taxon>Gordonia</taxon>
    </lineage>
</organism>
<dbReference type="Pfam" id="PF00005">
    <property type="entry name" value="ABC_tran"/>
    <property type="match status" value="1"/>
</dbReference>
<keyword evidence="2" id="KW-0813">Transport</keyword>
<dbReference type="PROSITE" id="PS50893">
    <property type="entry name" value="ABC_TRANSPORTER_2"/>
    <property type="match status" value="1"/>
</dbReference>
<evidence type="ECO:0000256" key="1">
    <source>
        <dbReference type="ARBA" id="ARBA00005417"/>
    </source>
</evidence>
<dbReference type="SMART" id="SM00382">
    <property type="entry name" value="AAA"/>
    <property type="match status" value="1"/>
</dbReference>
<keyword evidence="4 6" id="KW-0067">ATP-binding</keyword>
<evidence type="ECO:0000259" key="5">
    <source>
        <dbReference type="PROSITE" id="PS50893"/>
    </source>
</evidence>
<dbReference type="GO" id="GO:0005524">
    <property type="term" value="F:ATP binding"/>
    <property type="evidence" value="ECO:0007669"/>
    <property type="project" value="UniProtKB-KW"/>
</dbReference>
<dbReference type="RefSeq" id="WP_266060159.1">
    <property type="nucleotide sequence ID" value="NZ_JAPKFM010000002.1"/>
</dbReference>
<dbReference type="EMBL" id="JAPKFM010000002">
    <property type="protein sequence ID" value="MCX2963130.1"/>
    <property type="molecule type" value="Genomic_DNA"/>
</dbReference>
<evidence type="ECO:0000313" key="7">
    <source>
        <dbReference type="Proteomes" id="UP001143347"/>
    </source>
</evidence>
<sequence>MTLTANGLSRTFGRHVAVAGADISVSTGSITGLVGPNGAGKTTLLLMLAGLLQPDSGTITTDGAEIDAPRLRSMVGWMPDVFGTWDSLTAGEILTTFGRLHGLPRTDARRRAVELLELVHLAEFADRPAHELSRGQKQRLGFARTLVHRPRVLLLDEPASGMDPRSRVELRDQLRTLADSGCAVVISSHILTELSEMVDDVIIMTEGRTRPSELSAGHRWRIREANQPAASAITMRFADERAAARHLAEMITAGRQVVEFARVDTELEDAYLALDADRT</sequence>
<reference evidence="6" key="1">
    <citation type="submission" date="2022-10" db="EMBL/GenBank/DDBJ databases">
        <title>WGS of marine actinomycetes from Thailand.</title>
        <authorList>
            <person name="Thawai C."/>
        </authorList>
    </citation>
    <scope>NUCLEOTIDE SEQUENCE</scope>
    <source>
        <strain evidence="6">SW21</strain>
    </source>
</reference>
<accession>A0A9X3D1P4</accession>
<protein>
    <submittedName>
        <fullName evidence="6">ABC transporter ATP-binding protein</fullName>
    </submittedName>
</protein>
<dbReference type="PANTHER" id="PTHR43335">
    <property type="entry name" value="ABC TRANSPORTER, ATP-BINDING PROTEIN"/>
    <property type="match status" value="1"/>
</dbReference>
<feature type="domain" description="ABC transporter" evidence="5">
    <location>
        <begin position="3"/>
        <end position="231"/>
    </location>
</feature>
<dbReference type="Proteomes" id="UP001143347">
    <property type="component" value="Unassembled WGS sequence"/>
</dbReference>
<evidence type="ECO:0000256" key="4">
    <source>
        <dbReference type="ARBA" id="ARBA00022840"/>
    </source>
</evidence>
<keyword evidence="3" id="KW-0547">Nucleotide-binding</keyword>
<gene>
    <name evidence="6" type="ORF">OSB52_03385</name>
</gene>